<feature type="region of interest" description="Disordered" evidence="1">
    <location>
        <begin position="75"/>
        <end position="168"/>
    </location>
</feature>
<gene>
    <name evidence="2" type="ORF">Sango_2054100</name>
</gene>
<dbReference type="Proteomes" id="UP001289374">
    <property type="component" value="Unassembled WGS sequence"/>
</dbReference>
<dbReference type="EMBL" id="JACGWL010000011">
    <property type="protein sequence ID" value="KAK4392763.1"/>
    <property type="molecule type" value="Genomic_DNA"/>
</dbReference>
<evidence type="ECO:0008006" key="4">
    <source>
        <dbReference type="Google" id="ProtNLM"/>
    </source>
</evidence>
<feature type="compositionally biased region" description="Low complexity" evidence="1">
    <location>
        <begin position="100"/>
        <end position="111"/>
    </location>
</feature>
<evidence type="ECO:0000313" key="2">
    <source>
        <dbReference type="EMBL" id="KAK4392763.1"/>
    </source>
</evidence>
<reference evidence="2" key="1">
    <citation type="submission" date="2020-06" db="EMBL/GenBank/DDBJ databases">
        <authorList>
            <person name="Li T."/>
            <person name="Hu X."/>
            <person name="Zhang T."/>
            <person name="Song X."/>
            <person name="Zhang H."/>
            <person name="Dai N."/>
            <person name="Sheng W."/>
            <person name="Hou X."/>
            <person name="Wei L."/>
        </authorList>
    </citation>
    <scope>NUCLEOTIDE SEQUENCE</scope>
    <source>
        <strain evidence="2">K16</strain>
        <tissue evidence="2">Leaf</tissue>
    </source>
</reference>
<accession>A0AAE2BPE8</accession>
<dbReference type="PANTHER" id="PTHR31973">
    <property type="entry name" value="POLYPROTEIN, PUTATIVE-RELATED"/>
    <property type="match status" value="1"/>
</dbReference>
<reference evidence="2" key="2">
    <citation type="journal article" date="2024" name="Plant">
        <title>Genomic evolution and insights into agronomic trait innovations of Sesamum species.</title>
        <authorList>
            <person name="Miao H."/>
            <person name="Wang L."/>
            <person name="Qu L."/>
            <person name="Liu H."/>
            <person name="Sun Y."/>
            <person name="Le M."/>
            <person name="Wang Q."/>
            <person name="Wei S."/>
            <person name="Zheng Y."/>
            <person name="Lin W."/>
            <person name="Duan Y."/>
            <person name="Cao H."/>
            <person name="Xiong S."/>
            <person name="Wang X."/>
            <person name="Wei L."/>
            <person name="Li C."/>
            <person name="Ma Q."/>
            <person name="Ju M."/>
            <person name="Zhao R."/>
            <person name="Li G."/>
            <person name="Mu C."/>
            <person name="Tian Q."/>
            <person name="Mei H."/>
            <person name="Zhang T."/>
            <person name="Gao T."/>
            <person name="Zhang H."/>
        </authorList>
    </citation>
    <scope>NUCLEOTIDE SEQUENCE</scope>
    <source>
        <strain evidence="2">K16</strain>
    </source>
</reference>
<dbReference type="AlphaFoldDB" id="A0AAE2BPE8"/>
<evidence type="ECO:0000313" key="3">
    <source>
        <dbReference type="Proteomes" id="UP001289374"/>
    </source>
</evidence>
<feature type="compositionally biased region" description="Acidic residues" evidence="1">
    <location>
        <begin position="158"/>
        <end position="168"/>
    </location>
</feature>
<evidence type="ECO:0000256" key="1">
    <source>
        <dbReference type="SAM" id="MobiDB-lite"/>
    </source>
</evidence>
<proteinExistence type="predicted"/>
<protein>
    <recommendedName>
        <fullName evidence="4">MULE transposase domain-containing protein</fullName>
    </recommendedName>
</protein>
<dbReference type="PANTHER" id="PTHR31973:SF199">
    <property type="entry name" value="SWIM-TYPE DOMAIN-CONTAINING PROTEIN"/>
    <property type="match status" value="1"/>
</dbReference>
<name>A0AAE2BPE8_9LAMI</name>
<keyword evidence="3" id="KW-1185">Reference proteome</keyword>
<sequence>MVLANYADFDVWVGGVIEWVPTVRLLNGDDGIIELLRAYNGLDVIPLYFEEKQGPLLQDLPITNEPEYAYEAHPELGQTSENPPSPSQTPENPLEPEYAPENPTETEQTPESPHEPEQIDGNFPENPPIEGLSDEGGDDSDSGGSDSSASQCPSWMLEDLEGPPDDDIFESRPDGHARKLFKIMRVFLREQKKKRRVEREQREQKEKTIRESGWFSDDGEEDEFVSLRGSDDEGDGFPVWNDRMDGGDVDLQVGMKFATREKYRDVLRDWAVRRGSHTCAHKTENRQANYKHIGRKIEHIIRDNPNEGLEPLKNKIRRDIQIDCSLHKVYRAKRYTQQLVKGNIKKQYERLYDYCATVEKHNPRSTLVLTVDRSLTPPVLQRMYYCLNGLREGFLEGCRPIIGLDGCFLKGPYKGQLLSAVGRDGNDNIYPIAIAYVEIEKFDTWE</sequence>
<organism evidence="2 3">
    <name type="scientific">Sesamum angolense</name>
    <dbReference type="NCBI Taxonomy" id="2727404"/>
    <lineage>
        <taxon>Eukaryota</taxon>
        <taxon>Viridiplantae</taxon>
        <taxon>Streptophyta</taxon>
        <taxon>Embryophyta</taxon>
        <taxon>Tracheophyta</taxon>
        <taxon>Spermatophyta</taxon>
        <taxon>Magnoliopsida</taxon>
        <taxon>eudicotyledons</taxon>
        <taxon>Gunneridae</taxon>
        <taxon>Pentapetalae</taxon>
        <taxon>asterids</taxon>
        <taxon>lamiids</taxon>
        <taxon>Lamiales</taxon>
        <taxon>Pedaliaceae</taxon>
        <taxon>Sesamum</taxon>
    </lineage>
</organism>
<feature type="compositionally biased region" description="Acidic residues" evidence="1">
    <location>
        <begin position="132"/>
        <end position="141"/>
    </location>
</feature>
<comment type="caution">
    <text evidence="2">The sequence shown here is derived from an EMBL/GenBank/DDBJ whole genome shotgun (WGS) entry which is preliminary data.</text>
</comment>